<evidence type="ECO:0000313" key="7">
    <source>
        <dbReference type="EMBL" id="MDT3401464.1"/>
    </source>
</evidence>
<proteinExistence type="inferred from homology"/>
<evidence type="ECO:0000256" key="2">
    <source>
        <dbReference type="ARBA" id="ARBA00022801"/>
    </source>
</evidence>
<dbReference type="RefSeq" id="WP_311947342.1">
    <property type="nucleotide sequence ID" value="NZ_JAVLVU010000001.1"/>
</dbReference>
<evidence type="ECO:0000259" key="6">
    <source>
        <dbReference type="PROSITE" id="PS51764"/>
    </source>
</evidence>
<feature type="active site" description="Proton donor" evidence="4">
    <location>
        <position position="400"/>
    </location>
</feature>
<keyword evidence="5" id="KW-0812">Transmembrane</keyword>
<organism evidence="7 8">
    <name type="scientific">Mucilaginibacter terrae</name>
    <dbReference type="NCBI Taxonomy" id="1955052"/>
    <lineage>
        <taxon>Bacteria</taxon>
        <taxon>Pseudomonadati</taxon>
        <taxon>Bacteroidota</taxon>
        <taxon>Sphingobacteriia</taxon>
        <taxon>Sphingobacteriales</taxon>
        <taxon>Sphingobacteriaceae</taxon>
        <taxon>Mucilaginibacter</taxon>
    </lineage>
</organism>
<dbReference type="InterPro" id="IPR022790">
    <property type="entry name" value="GH26_dom"/>
</dbReference>
<keyword evidence="5" id="KW-0472">Membrane</keyword>
<sequence>MKLSTGKKIILLTGAFIVLVAAALFYFKGPLKARYFNECVPRYNEPFLGIFNRNASDSTLSTIKLKHITLVWRNTAMWNDDDLLKASVADSDVLVTIETWSNGTWGSTGVANNVLTETLKGDFDPQIERLTQLAKQSGHQVLVRWNPDMEVPVVNYPWQLQSPKLYTAAINYVAAKLKKLAANIKLVWGPFGYPGDSEYWPDASNVDIISITMTSNSEKMLAENPMAHLSASDLLQAKLHHMRFMNKPVLILGGDRINARQFNKRWIADFTDTVKKYGSTIYSPENFIKGDAIKPIRKQLTVGVFDFEKRLTGMAGISAEHIFTDWGEIQAGAFKLKFDSIIARRHNAIVTVEPWKDTTNKPDPAVLTHIISGRYDNEIRKVFATISNTGQTVYLRFAHEMEIPIHRYAWQSASPITYINAYRHFMNFAQAGNIKKVWGPAGDRGSADWWPGNDMVDYISIAIYGLPDKNITYYNRQESFATIFDRKNYRMRFFKKPLFITEFGIKGPESYQRKWLNGAAQVINNKKDVFGICYFNLYDNPKAWGDIKAPDWSISPATMGYFQRNLTR</sequence>
<feature type="transmembrane region" description="Helical" evidence="5">
    <location>
        <begin position="9"/>
        <end position="27"/>
    </location>
</feature>
<dbReference type="PROSITE" id="PS51764">
    <property type="entry name" value="GH26"/>
    <property type="match status" value="1"/>
</dbReference>
<evidence type="ECO:0000256" key="5">
    <source>
        <dbReference type="SAM" id="Phobius"/>
    </source>
</evidence>
<dbReference type="SUPFAM" id="SSF51445">
    <property type="entry name" value="(Trans)glycosidases"/>
    <property type="match status" value="2"/>
</dbReference>
<evidence type="ECO:0000256" key="1">
    <source>
        <dbReference type="ARBA" id="ARBA00007754"/>
    </source>
</evidence>
<reference evidence="8" key="1">
    <citation type="submission" date="2023-07" db="EMBL/GenBank/DDBJ databases">
        <title>Functional and genomic diversity of the sorghum phyllosphere microbiome.</title>
        <authorList>
            <person name="Shade A."/>
        </authorList>
    </citation>
    <scope>NUCLEOTIDE SEQUENCE [LARGE SCALE GENOMIC DNA]</scope>
    <source>
        <strain evidence="8">SORGH_AS_0422</strain>
    </source>
</reference>
<feature type="active site" description="Nucleophile" evidence="4">
    <location>
        <position position="502"/>
    </location>
</feature>
<dbReference type="Gene3D" id="3.20.20.80">
    <property type="entry name" value="Glycosidases"/>
    <property type="match status" value="2"/>
</dbReference>
<evidence type="ECO:0000256" key="3">
    <source>
        <dbReference type="ARBA" id="ARBA00023295"/>
    </source>
</evidence>
<dbReference type="EMBL" id="JAVLVU010000001">
    <property type="protein sequence ID" value="MDT3401464.1"/>
    <property type="molecule type" value="Genomic_DNA"/>
</dbReference>
<dbReference type="PANTHER" id="PTHR40079:SF4">
    <property type="entry name" value="GH26 DOMAIN-CONTAINING PROTEIN-RELATED"/>
    <property type="match status" value="1"/>
</dbReference>
<dbReference type="Proteomes" id="UP001258315">
    <property type="component" value="Unassembled WGS sequence"/>
</dbReference>
<keyword evidence="5" id="KW-1133">Transmembrane helix</keyword>
<keyword evidence="3 4" id="KW-0326">Glycosidase</keyword>
<name>A0ABU3GNU1_9SPHI</name>
<comment type="caution">
    <text evidence="7">The sequence shown here is derived from an EMBL/GenBank/DDBJ whole genome shotgun (WGS) entry which is preliminary data.</text>
</comment>
<accession>A0ABU3GNU1</accession>
<evidence type="ECO:0000313" key="8">
    <source>
        <dbReference type="Proteomes" id="UP001258315"/>
    </source>
</evidence>
<keyword evidence="2 4" id="KW-0378">Hydrolase</keyword>
<evidence type="ECO:0000256" key="4">
    <source>
        <dbReference type="PROSITE-ProRule" id="PRU01100"/>
    </source>
</evidence>
<feature type="domain" description="GH26" evidence="6">
    <location>
        <begin position="269"/>
        <end position="557"/>
    </location>
</feature>
<keyword evidence="8" id="KW-1185">Reference proteome</keyword>
<dbReference type="InterPro" id="IPR017853">
    <property type="entry name" value="GH"/>
</dbReference>
<dbReference type="PANTHER" id="PTHR40079">
    <property type="entry name" value="MANNAN ENDO-1,4-BETA-MANNOSIDASE E-RELATED"/>
    <property type="match status" value="1"/>
</dbReference>
<comment type="similarity">
    <text evidence="1 4">Belongs to the glycosyl hydrolase 26 family.</text>
</comment>
<dbReference type="InterPro" id="IPR000805">
    <property type="entry name" value="Glyco_hydro_26"/>
</dbReference>
<gene>
    <name evidence="7" type="ORF">QE417_000536</name>
</gene>
<protein>
    <submittedName>
        <fullName evidence="7">Beta-mannanase</fullName>
    </submittedName>
</protein>